<dbReference type="EMBL" id="CAJVPY010000314">
    <property type="protein sequence ID" value="CAG8465104.1"/>
    <property type="molecule type" value="Genomic_DNA"/>
</dbReference>
<evidence type="ECO:0000313" key="1">
    <source>
        <dbReference type="EMBL" id="CAG8465104.1"/>
    </source>
</evidence>
<reference evidence="1" key="1">
    <citation type="submission" date="2021-06" db="EMBL/GenBank/DDBJ databases">
        <authorList>
            <person name="Kallberg Y."/>
            <person name="Tangrot J."/>
            <person name="Rosling A."/>
        </authorList>
    </citation>
    <scope>NUCLEOTIDE SEQUENCE</scope>
    <source>
        <strain evidence="1">MA453B</strain>
    </source>
</reference>
<sequence length="48" mass="5605">MPVEFQVKPFRSQWNKESLSYSTEEPTLFRVARAETLVNNGYFATDYG</sequence>
<dbReference type="AlphaFoldDB" id="A0A9N8VST1"/>
<name>A0A9N8VST1_9GLOM</name>
<proteinExistence type="predicted"/>
<comment type="caution">
    <text evidence="1">The sequence shown here is derived from an EMBL/GenBank/DDBJ whole genome shotgun (WGS) entry which is preliminary data.</text>
</comment>
<gene>
    <name evidence="1" type="ORF">DERYTH_LOCUS1191</name>
</gene>
<organism evidence="1 2">
    <name type="scientific">Dentiscutata erythropus</name>
    <dbReference type="NCBI Taxonomy" id="1348616"/>
    <lineage>
        <taxon>Eukaryota</taxon>
        <taxon>Fungi</taxon>
        <taxon>Fungi incertae sedis</taxon>
        <taxon>Mucoromycota</taxon>
        <taxon>Glomeromycotina</taxon>
        <taxon>Glomeromycetes</taxon>
        <taxon>Diversisporales</taxon>
        <taxon>Gigasporaceae</taxon>
        <taxon>Dentiscutata</taxon>
    </lineage>
</organism>
<evidence type="ECO:0000313" key="2">
    <source>
        <dbReference type="Proteomes" id="UP000789405"/>
    </source>
</evidence>
<keyword evidence="2" id="KW-1185">Reference proteome</keyword>
<protein>
    <submittedName>
        <fullName evidence="1">18703_t:CDS:1</fullName>
    </submittedName>
</protein>
<dbReference type="Proteomes" id="UP000789405">
    <property type="component" value="Unassembled WGS sequence"/>
</dbReference>
<accession>A0A9N8VST1</accession>